<feature type="compositionally biased region" description="Polar residues" evidence="1">
    <location>
        <begin position="1"/>
        <end position="17"/>
    </location>
</feature>
<sequence>MSIDQPTNQPTDPTSGPSVPESAGAVGSDLLVRRNADLGDLVALLRSQQDLKLDVVAPACDLRAVGGDLHLCGVDHTLTAEGVTRADAVLTPTAAADGDLAAKLDIPLPYLRRLRAARPDLYDANVNGWLQHRPDRRFLVRALHDPGAGRRGVLRAVLSDSYRIVDNLDVLLTALSGIRAAGAAVDVTSADLTESRM</sequence>
<dbReference type="STRING" id="366584.SAMN05216377_115153"/>
<dbReference type="RefSeq" id="WP_245707676.1">
    <property type="nucleotide sequence ID" value="NZ_FNBE01000015.1"/>
</dbReference>
<evidence type="ECO:0000313" key="2">
    <source>
        <dbReference type="EMBL" id="SDG81786.1"/>
    </source>
</evidence>
<dbReference type="EMBL" id="FNBE01000015">
    <property type="protein sequence ID" value="SDG81786.1"/>
    <property type="molecule type" value="Genomic_DNA"/>
</dbReference>
<proteinExistence type="predicted"/>
<gene>
    <name evidence="2" type="ORF">SAMN05216377_115153</name>
</gene>
<keyword evidence="3" id="KW-1185">Reference proteome</keyword>
<evidence type="ECO:0000256" key="1">
    <source>
        <dbReference type="SAM" id="MobiDB-lite"/>
    </source>
</evidence>
<dbReference type="Proteomes" id="UP000198967">
    <property type="component" value="Unassembled WGS sequence"/>
</dbReference>
<dbReference type="AlphaFoldDB" id="A0A1G7XC88"/>
<protein>
    <submittedName>
        <fullName evidence="2">Uncharacterized protein</fullName>
    </submittedName>
</protein>
<feature type="region of interest" description="Disordered" evidence="1">
    <location>
        <begin position="1"/>
        <end position="24"/>
    </location>
</feature>
<accession>A0A1G7XC88</accession>
<name>A0A1G7XC88_PSEOR</name>
<organism evidence="2 3">
    <name type="scientific">Pseudonocardia oroxyli</name>
    <dbReference type="NCBI Taxonomy" id="366584"/>
    <lineage>
        <taxon>Bacteria</taxon>
        <taxon>Bacillati</taxon>
        <taxon>Actinomycetota</taxon>
        <taxon>Actinomycetes</taxon>
        <taxon>Pseudonocardiales</taxon>
        <taxon>Pseudonocardiaceae</taxon>
        <taxon>Pseudonocardia</taxon>
    </lineage>
</organism>
<evidence type="ECO:0000313" key="3">
    <source>
        <dbReference type="Proteomes" id="UP000198967"/>
    </source>
</evidence>
<reference evidence="2 3" key="1">
    <citation type="submission" date="2016-10" db="EMBL/GenBank/DDBJ databases">
        <authorList>
            <person name="de Groot N.N."/>
        </authorList>
    </citation>
    <scope>NUCLEOTIDE SEQUENCE [LARGE SCALE GENOMIC DNA]</scope>
    <source>
        <strain evidence="2 3">CGMCC 4.3143</strain>
    </source>
</reference>